<dbReference type="Gene3D" id="3.90.1600.10">
    <property type="entry name" value="Palm domain of DNA polymerase"/>
    <property type="match status" value="1"/>
</dbReference>
<dbReference type="SUPFAM" id="SSF56672">
    <property type="entry name" value="DNA/RNA polymerases"/>
    <property type="match status" value="1"/>
</dbReference>
<dbReference type="GO" id="GO:0000166">
    <property type="term" value="F:nucleotide binding"/>
    <property type="evidence" value="ECO:0007669"/>
    <property type="project" value="InterPro"/>
</dbReference>
<dbReference type="AlphaFoldDB" id="X1TDT4"/>
<proteinExistence type="predicted"/>
<dbReference type="InterPro" id="IPR017964">
    <property type="entry name" value="DNA-dir_DNA_pol_B_CS"/>
</dbReference>
<dbReference type="GO" id="GO:0003676">
    <property type="term" value="F:nucleic acid binding"/>
    <property type="evidence" value="ECO:0007669"/>
    <property type="project" value="InterPro"/>
</dbReference>
<name>X1TDT4_9ZZZZ</name>
<dbReference type="EMBL" id="BARW01005342">
    <property type="protein sequence ID" value="GAI78204.1"/>
    <property type="molecule type" value="Genomic_DNA"/>
</dbReference>
<organism evidence="1">
    <name type="scientific">marine sediment metagenome</name>
    <dbReference type="NCBI Taxonomy" id="412755"/>
    <lineage>
        <taxon>unclassified sequences</taxon>
        <taxon>metagenomes</taxon>
        <taxon>ecological metagenomes</taxon>
    </lineage>
</organism>
<feature type="non-terminal residue" evidence="1">
    <location>
        <position position="240"/>
    </location>
</feature>
<protein>
    <submittedName>
        <fullName evidence="1">Uncharacterized protein</fullName>
    </submittedName>
</protein>
<feature type="non-terminal residue" evidence="1">
    <location>
        <position position="1"/>
    </location>
</feature>
<dbReference type="InterPro" id="IPR023211">
    <property type="entry name" value="DNA_pol_palm_dom_sf"/>
</dbReference>
<dbReference type="InterPro" id="IPR043502">
    <property type="entry name" value="DNA/RNA_pol_sf"/>
</dbReference>
<dbReference type="PROSITE" id="PS00116">
    <property type="entry name" value="DNA_POLYMERASE_B"/>
    <property type="match status" value="1"/>
</dbReference>
<accession>X1TDT4</accession>
<comment type="caution">
    <text evidence="1">The sequence shown here is derived from an EMBL/GenBank/DDBJ whole genome shotgun (WGS) entry which is preliminary data.</text>
</comment>
<sequence>YVTEIFKLRRGFQRHEDIIGDLMAKNLLTSLYGKFGQKEQIMRKVGKAPSEMTEVRKSYDVTSKQFSELVTFGGACYQRIPGEKESRHSFPAISSFVTAYARMKMWRAMEQAGRQNVFYCDTDSLFINEEGFNNLENLIHPWKLGYLKIKAQADDMFIFGTQDYEFGGKSVIKGIRKDAIQLKPGFFRQARFLKFRSLIRRGSLDAPIVEMRTKHLRRAYKKGVVHRDGSVTPFVMPVPR</sequence>
<evidence type="ECO:0000313" key="1">
    <source>
        <dbReference type="EMBL" id="GAI78204.1"/>
    </source>
</evidence>
<reference evidence="1" key="1">
    <citation type="journal article" date="2014" name="Front. Microbiol.">
        <title>High frequency of phylogenetically diverse reductive dehalogenase-homologous genes in deep subseafloor sedimentary metagenomes.</title>
        <authorList>
            <person name="Kawai M."/>
            <person name="Futagami T."/>
            <person name="Toyoda A."/>
            <person name="Takaki Y."/>
            <person name="Nishi S."/>
            <person name="Hori S."/>
            <person name="Arai W."/>
            <person name="Tsubouchi T."/>
            <person name="Morono Y."/>
            <person name="Uchiyama I."/>
            <person name="Ito T."/>
            <person name="Fujiyama A."/>
            <person name="Inagaki F."/>
            <person name="Takami H."/>
        </authorList>
    </citation>
    <scope>NUCLEOTIDE SEQUENCE</scope>
    <source>
        <strain evidence="1">Expedition CK06-06</strain>
    </source>
</reference>
<gene>
    <name evidence="1" type="ORF">S12H4_11714</name>
</gene>